<dbReference type="RefSeq" id="WP_106604858.1">
    <property type="nucleotide sequence ID" value="NZ_PYGK01000014.1"/>
</dbReference>
<reference evidence="2 3" key="1">
    <citation type="submission" date="2018-03" db="EMBL/GenBank/DDBJ databases">
        <title>Genomic Encyclopedia of Archaeal and Bacterial Type Strains, Phase II (KMG-II): from individual species to whole genera.</title>
        <authorList>
            <person name="Goeker M."/>
        </authorList>
    </citation>
    <scope>NUCLEOTIDE SEQUENCE [LARGE SCALE GENOMIC DNA]</scope>
    <source>
        <strain evidence="2 3">DSM 18107</strain>
    </source>
</reference>
<sequence length="136" mass="15161">MEIPKHFPPDAGAFVSKKEAERMRDNYMKRKKKQHGHEDFIQAYFFGKEKFLELLSCQEDVVGLRIYYGEDTDNDGIDDKKMVIYAVDKNGQNILYKKKKETTDANSFSASAAAKGADDDEGGALDGGLPCPASCP</sequence>
<accession>A0A2P8FTG1</accession>
<dbReference type="OrthoDB" id="661524at2"/>
<organism evidence="2 3">
    <name type="scientific">Chitinophaga ginsengisoli</name>
    <dbReference type="NCBI Taxonomy" id="363837"/>
    <lineage>
        <taxon>Bacteria</taxon>
        <taxon>Pseudomonadati</taxon>
        <taxon>Bacteroidota</taxon>
        <taxon>Chitinophagia</taxon>
        <taxon>Chitinophagales</taxon>
        <taxon>Chitinophagaceae</taxon>
        <taxon>Chitinophaga</taxon>
    </lineage>
</organism>
<dbReference type="Proteomes" id="UP000240978">
    <property type="component" value="Unassembled WGS sequence"/>
</dbReference>
<gene>
    <name evidence="2" type="ORF">CLV42_11474</name>
</gene>
<evidence type="ECO:0000256" key="1">
    <source>
        <dbReference type="SAM" id="MobiDB-lite"/>
    </source>
</evidence>
<feature type="region of interest" description="Disordered" evidence="1">
    <location>
        <begin position="102"/>
        <end position="136"/>
    </location>
</feature>
<proteinExistence type="predicted"/>
<feature type="compositionally biased region" description="Low complexity" evidence="1">
    <location>
        <begin position="104"/>
        <end position="115"/>
    </location>
</feature>
<evidence type="ECO:0000313" key="2">
    <source>
        <dbReference type="EMBL" id="PSL24925.1"/>
    </source>
</evidence>
<keyword evidence="3" id="KW-1185">Reference proteome</keyword>
<dbReference type="EMBL" id="PYGK01000014">
    <property type="protein sequence ID" value="PSL24925.1"/>
    <property type="molecule type" value="Genomic_DNA"/>
</dbReference>
<protein>
    <submittedName>
        <fullName evidence="2">Uncharacterized protein</fullName>
    </submittedName>
</protein>
<name>A0A2P8FTG1_9BACT</name>
<evidence type="ECO:0000313" key="3">
    <source>
        <dbReference type="Proteomes" id="UP000240978"/>
    </source>
</evidence>
<dbReference type="AlphaFoldDB" id="A0A2P8FTG1"/>
<comment type="caution">
    <text evidence="2">The sequence shown here is derived from an EMBL/GenBank/DDBJ whole genome shotgun (WGS) entry which is preliminary data.</text>
</comment>